<organism evidence="2 3">
    <name type="scientific">Botrytis porri</name>
    <dbReference type="NCBI Taxonomy" id="87229"/>
    <lineage>
        <taxon>Eukaryota</taxon>
        <taxon>Fungi</taxon>
        <taxon>Dikarya</taxon>
        <taxon>Ascomycota</taxon>
        <taxon>Pezizomycotina</taxon>
        <taxon>Leotiomycetes</taxon>
        <taxon>Helotiales</taxon>
        <taxon>Sclerotiniaceae</taxon>
        <taxon>Botrytis</taxon>
    </lineage>
</organism>
<dbReference type="PANTHER" id="PTHR24148:SF73">
    <property type="entry name" value="HET DOMAIN PROTEIN (AFU_ORTHOLOGUE AFUA_8G01020)"/>
    <property type="match status" value="1"/>
</dbReference>
<dbReference type="InterPro" id="IPR052895">
    <property type="entry name" value="HetReg/Transcr_Mod"/>
</dbReference>
<protein>
    <recommendedName>
        <fullName evidence="1">Heterokaryon incompatibility domain-containing protein</fullName>
    </recommendedName>
</protein>
<name>A0A4Z1KZW1_9HELO</name>
<evidence type="ECO:0000313" key="3">
    <source>
        <dbReference type="Proteomes" id="UP000297280"/>
    </source>
</evidence>
<dbReference type="EMBL" id="PQXO01000082">
    <property type="protein sequence ID" value="TGO90031.1"/>
    <property type="molecule type" value="Genomic_DNA"/>
</dbReference>
<dbReference type="InterPro" id="IPR010730">
    <property type="entry name" value="HET"/>
</dbReference>
<dbReference type="Pfam" id="PF06985">
    <property type="entry name" value="HET"/>
    <property type="match status" value="1"/>
</dbReference>
<keyword evidence="3" id="KW-1185">Reference proteome</keyword>
<dbReference type="Proteomes" id="UP000297280">
    <property type="component" value="Unassembled WGS sequence"/>
</dbReference>
<sequence>MPNLEPYKHKRLESPRSIRILKLLPLVEQNAPIQFRLKELDINKYASHHYETPGPDEALSYVWGSRIGSIPIACEGKSLLVTENCHSALVRLRRRFRSRALWIDSICIDQEKSKPSEEERTVQIQLMGELCYSLARTMLSLDERNFEDTTGIHNTRADI</sequence>
<accession>A0A4Z1KZW1</accession>
<evidence type="ECO:0000313" key="2">
    <source>
        <dbReference type="EMBL" id="TGO90031.1"/>
    </source>
</evidence>
<proteinExistence type="predicted"/>
<feature type="domain" description="Heterokaryon incompatibility" evidence="1">
    <location>
        <begin position="57"/>
        <end position="141"/>
    </location>
</feature>
<dbReference type="PANTHER" id="PTHR24148">
    <property type="entry name" value="ANKYRIN REPEAT DOMAIN-CONTAINING PROTEIN 39 HOMOLOG-RELATED"/>
    <property type="match status" value="1"/>
</dbReference>
<gene>
    <name evidence="2" type="ORF">BPOR_0082g00070</name>
</gene>
<evidence type="ECO:0000259" key="1">
    <source>
        <dbReference type="Pfam" id="PF06985"/>
    </source>
</evidence>
<comment type="caution">
    <text evidence="2">The sequence shown here is derived from an EMBL/GenBank/DDBJ whole genome shotgun (WGS) entry which is preliminary data.</text>
</comment>
<dbReference type="AlphaFoldDB" id="A0A4Z1KZW1"/>
<reference evidence="2 3" key="1">
    <citation type="submission" date="2017-12" db="EMBL/GenBank/DDBJ databases">
        <title>Comparative genomics of Botrytis spp.</title>
        <authorList>
            <person name="Valero-Jimenez C.A."/>
            <person name="Tapia P."/>
            <person name="Veloso J."/>
            <person name="Silva-Moreno E."/>
            <person name="Staats M."/>
            <person name="Valdes J.H."/>
            <person name="Van Kan J.A.L."/>
        </authorList>
    </citation>
    <scope>NUCLEOTIDE SEQUENCE [LARGE SCALE GENOMIC DNA]</scope>
    <source>
        <strain evidence="2 3">MUCL3349</strain>
    </source>
</reference>